<dbReference type="AlphaFoldDB" id="A0A1J1LHV2"/>
<dbReference type="RefSeq" id="WP_072718937.1">
    <property type="nucleotide sequence ID" value="NZ_LN889796.1"/>
</dbReference>
<dbReference type="Proteomes" id="UP000184315">
    <property type="component" value="Unassembled WGS sequence"/>
</dbReference>
<dbReference type="STRING" id="671072.PL9214430153"/>
<organism evidence="1 2">
    <name type="scientific">Planktothrix tepida PCC 9214</name>
    <dbReference type="NCBI Taxonomy" id="671072"/>
    <lineage>
        <taxon>Bacteria</taxon>
        <taxon>Bacillati</taxon>
        <taxon>Cyanobacteriota</taxon>
        <taxon>Cyanophyceae</taxon>
        <taxon>Oscillatoriophycideae</taxon>
        <taxon>Oscillatoriales</taxon>
        <taxon>Microcoleaceae</taxon>
        <taxon>Planktothrix</taxon>
    </lineage>
</organism>
<reference evidence="2" key="1">
    <citation type="submission" date="2015-10" db="EMBL/GenBank/DDBJ databases">
        <authorList>
            <person name="Regsiter A."/>
            <person name="william w."/>
        </authorList>
    </citation>
    <scope>NUCLEOTIDE SEQUENCE [LARGE SCALE GENOMIC DNA]</scope>
</reference>
<name>A0A1J1LHV2_9CYAN</name>
<protein>
    <submittedName>
        <fullName evidence="1">Uncharacterized protein</fullName>
    </submittedName>
</protein>
<evidence type="ECO:0000313" key="1">
    <source>
        <dbReference type="EMBL" id="CUR32181.1"/>
    </source>
</evidence>
<accession>A0A1J1LHV2</accession>
<keyword evidence="2" id="KW-1185">Reference proteome</keyword>
<sequence length="73" mass="8284">MRCLFCPYQLHQDKTAAFQQITDIIHLLDSAQDASEDATANHLINEAVDRLYDLRIHTNNSGTCVEQCSLCPY</sequence>
<dbReference type="OrthoDB" id="9842942at2"/>
<evidence type="ECO:0000313" key="2">
    <source>
        <dbReference type="Proteomes" id="UP000184315"/>
    </source>
</evidence>
<proteinExistence type="predicted"/>
<dbReference type="EMBL" id="CZDF01000148">
    <property type="protein sequence ID" value="CUR32181.1"/>
    <property type="molecule type" value="Genomic_DNA"/>
</dbReference>
<gene>
    <name evidence="1" type="ORF">PL9214430153</name>
</gene>